<name>A0A7J3XZV4_9CREN</name>
<proteinExistence type="inferred from homology"/>
<accession>A0A7J3XZV4</accession>
<organism evidence="3">
    <name type="scientific">Thermogladius calderae</name>
    <dbReference type="NCBI Taxonomy" id="1200300"/>
    <lineage>
        <taxon>Archaea</taxon>
        <taxon>Thermoproteota</taxon>
        <taxon>Thermoprotei</taxon>
        <taxon>Desulfurococcales</taxon>
        <taxon>Desulfurococcaceae</taxon>
        <taxon>Thermogladius</taxon>
    </lineage>
</organism>
<feature type="region of interest" description="Disordered" evidence="2">
    <location>
        <begin position="1"/>
        <end position="24"/>
    </location>
</feature>
<evidence type="ECO:0000256" key="2">
    <source>
        <dbReference type="SAM" id="MobiDB-lite"/>
    </source>
</evidence>
<dbReference type="AlphaFoldDB" id="A0A7J3XZV4"/>
<comment type="similarity">
    <text evidence="1">Belongs to the UPF0251 family.</text>
</comment>
<dbReference type="InterPro" id="IPR036388">
    <property type="entry name" value="WH-like_DNA-bd_sf"/>
</dbReference>
<gene>
    <name evidence="3" type="ORF">ENM60_05850</name>
</gene>
<evidence type="ECO:0000313" key="3">
    <source>
        <dbReference type="EMBL" id="HHP68288.1"/>
    </source>
</evidence>
<dbReference type="InterPro" id="IPR013324">
    <property type="entry name" value="RNA_pol_sigma_r3/r4-like"/>
</dbReference>
<dbReference type="PANTHER" id="PTHR37478">
    <property type="match status" value="1"/>
</dbReference>
<dbReference type="PANTHER" id="PTHR37478:SF2">
    <property type="entry name" value="UPF0251 PROTEIN TK0562"/>
    <property type="match status" value="1"/>
</dbReference>
<dbReference type="Pfam" id="PF02001">
    <property type="entry name" value="DUF134"/>
    <property type="match status" value="1"/>
</dbReference>
<dbReference type="EMBL" id="DRYK01000077">
    <property type="protein sequence ID" value="HHP68288.1"/>
    <property type="molecule type" value="Genomic_DNA"/>
</dbReference>
<evidence type="ECO:0000256" key="1">
    <source>
        <dbReference type="ARBA" id="ARBA00009350"/>
    </source>
</evidence>
<protein>
    <submittedName>
        <fullName evidence="3">DUF134 domain-containing protein</fullName>
    </submittedName>
</protein>
<dbReference type="InterPro" id="IPR002852">
    <property type="entry name" value="UPF0251"/>
</dbReference>
<reference evidence="3" key="1">
    <citation type="journal article" date="2020" name="mSystems">
        <title>Genome- and Community-Level Interaction Insights into Carbon Utilization and Element Cycling Functions of Hydrothermarchaeota in Hydrothermal Sediment.</title>
        <authorList>
            <person name="Zhou Z."/>
            <person name="Liu Y."/>
            <person name="Xu W."/>
            <person name="Pan J."/>
            <person name="Luo Z.H."/>
            <person name="Li M."/>
        </authorList>
    </citation>
    <scope>NUCLEOTIDE SEQUENCE [LARGE SCALE GENOMIC DNA]</scope>
    <source>
        <strain evidence="3">SpSt-110</strain>
    </source>
</reference>
<sequence length="115" mass="13105">MGVSLPGMGRRRRRGCCKPGRPPVPRILETRHSGVIYLPFQSEIPGFQGEPVVIYEDEVEAMRLAYLEDLDVKEASSRMGVSEATYWRLLDSARRKLAEAIVYRKAFKISERPLP</sequence>
<comment type="caution">
    <text evidence="3">The sequence shown here is derived from an EMBL/GenBank/DDBJ whole genome shotgun (WGS) entry which is preliminary data.</text>
</comment>
<dbReference type="SUPFAM" id="SSF88659">
    <property type="entry name" value="Sigma3 and sigma4 domains of RNA polymerase sigma factors"/>
    <property type="match status" value="1"/>
</dbReference>
<dbReference type="Gene3D" id="1.10.10.10">
    <property type="entry name" value="Winged helix-like DNA-binding domain superfamily/Winged helix DNA-binding domain"/>
    <property type="match status" value="1"/>
</dbReference>